<keyword evidence="2" id="KW-1185">Reference proteome</keyword>
<dbReference type="HOGENOM" id="CLU_2255523_0_0_1"/>
<dbReference type="EMBL" id="DS566031">
    <property type="status" value="NOT_ANNOTATED_CDS"/>
    <property type="molecule type" value="Genomic_DNA"/>
</dbReference>
<dbReference type="EnsemblProtists" id="Phyra78745">
    <property type="protein sequence ID" value="Phyra78745"/>
    <property type="gene ID" value="Phyra78745"/>
</dbReference>
<accession>H3GPT3</accession>
<protein>
    <recommendedName>
        <fullName evidence="3">Apple domain-containing protein</fullName>
    </recommendedName>
</protein>
<dbReference type="VEuPathDB" id="FungiDB:KRP22_1972"/>
<reference evidence="2" key="1">
    <citation type="journal article" date="2006" name="Science">
        <title>Phytophthora genome sequences uncover evolutionary origins and mechanisms of pathogenesis.</title>
        <authorList>
            <person name="Tyler B.M."/>
            <person name="Tripathy S."/>
            <person name="Zhang X."/>
            <person name="Dehal P."/>
            <person name="Jiang R.H."/>
            <person name="Aerts A."/>
            <person name="Arredondo F.D."/>
            <person name="Baxter L."/>
            <person name="Bensasson D."/>
            <person name="Beynon J.L."/>
            <person name="Chapman J."/>
            <person name="Damasceno C.M."/>
            <person name="Dorrance A.E."/>
            <person name="Dou D."/>
            <person name="Dickerman A.W."/>
            <person name="Dubchak I.L."/>
            <person name="Garbelotto M."/>
            <person name="Gijzen M."/>
            <person name="Gordon S.G."/>
            <person name="Govers F."/>
            <person name="Grunwald N.J."/>
            <person name="Huang W."/>
            <person name="Ivors K.L."/>
            <person name="Jones R.W."/>
            <person name="Kamoun S."/>
            <person name="Krampis K."/>
            <person name="Lamour K.H."/>
            <person name="Lee M.K."/>
            <person name="McDonald W.H."/>
            <person name="Medina M."/>
            <person name="Meijer H.J."/>
            <person name="Nordberg E.K."/>
            <person name="Maclean D.J."/>
            <person name="Ospina-Giraldo M.D."/>
            <person name="Morris P.F."/>
            <person name="Phuntumart V."/>
            <person name="Putnam N.H."/>
            <person name="Rash S."/>
            <person name="Rose J.K."/>
            <person name="Sakihama Y."/>
            <person name="Salamov A.A."/>
            <person name="Savidor A."/>
            <person name="Scheuring C.F."/>
            <person name="Smith B.M."/>
            <person name="Sobral B.W."/>
            <person name="Terry A."/>
            <person name="Torto-Alalibo T.A."/>
            <person name="Win J."/>
            <person name="Xu Z."/>
            <person name="Zhang H."/>
            <person name="Grigoriev I.V."/>
            <person name="Rokhsar D.S."/>
            <person name="Boore J.L."/>
        </authorList>
    </citation>
    <scope>NUCLEOTIDE SEQUENCE [LARGE SCALE GENOMIC DNA]</scope>
    <source>
        <strain evidence="2">Pr102</strain>
    </source>
</reference>
<dbReference type="VEuPathDB" id="FungiDB:KRP23_9129"/>
<reference evidence="1" key="2">
    <citation type="submission" date="2015-06" db="UniProtKB">
        <authorList>
            <consortium name="EnsemblProtists"/>
        </authorList>
    </citation>
    <scope>IDENTIFICATION</scope>
    <source>
        <strain evidence="1">Pr102</strain>
    </source>
</reference>
<evidence type="ECO:0000313" key="1">
    <source>
        <dbReference type="EnsemblProtists" id="Phyra78745"/>
    </source>
</evidence>
<sequence length="104" mass="11191">MNVDHALTTGCSSKANYSEYAGTCCGICNNSFSWSNRNGGMCWLKNAKEQTASKAGVVSSQILDNPPPSCAFETIVDYLDNDIGNELATKLSDILSRNCNCNAR</sequence>
<evidence type="ECO:0008006" key="3">
    <source>
        <dbReference type="Google" id="ProtNLM"/>
    </source>
</evidence>
<organism evidence="1 2">
    <name type="scientific">Phytophthora ramorum</name>
    <name type="common">Sudden oak death agent</name>
    <dbReference type="NCBI Taxonomy" id="164328"/>
    <lineage>
        <taxon>Eukaryota</taxon>
        <taxon>Sar</taxon>
        <taxon>Stramenopiles</taxon>
        <taxon>Oomycota</taxon>
        <taxon>Peronosporomycetes</taxon>
        <taxon>Peronosporales</taxon>
        <taxon>Peronosporaceae</taxon>
        <taxon>Phytophthora</taxon>
    </lineage>
</organism>
<dbReference type="Proteomes" id="UP000005238">
    <property type="component" value="Unassembled WGS sequence"/>
</dbReference>
<dbReference type="InParanoid" id="H3GPT3"/>
<dbReference type="AlphaFoldDB" id="H3GPT3"/>
<evidence type="ECO:0000313" key="2">
    <source>
        <dbReference type="Proteomes" id="UP000005238"/>
    </source>
</evidence>
<proteinExistence type="predicted"/>
<name>H3GPT3_PHYRM</name>